<proteinExistence type="predicted"/>
<dbReference type="Proteomes" id="UP000006319">
    <property type="component" value="Chromosome 3"/>
</dbReference>
<dbReference type="AlphaFoldDB" id="K6USD0"/>
<name>K6USD0_PLACD</name>
<dbReference type="OrthoDB" id="341422at2759"/>
<dbReference type="EMBL" id="DF157095">
    <property type="protein sequence ID" value="GAB64860.1"/>
    <property type="molecule type" value="Genomic_DNA"/>
</dbReference>
<gene>
    <name evidence="2" type="ORF">PCYB_032710</name>
</gene>
<dbReference type="GeneID" id="14691385"/>
<evidence type="ECO:0000313" key="3">
    <source>
        <dbReference type="Proteomes" id="UP000006319"/>
    </source>
</evidence>
<dbReference type="KEGG" id="pcy:PCYB_032710"/>
<evidence type="ECO:0000313" key="2">
    <source>
        <dbReference type="EMBL" id="GAB64860.1"/>
    </source>
</evidence>
<feature type="region of interest" description="Disordered" evidence="1">
    <location>
        <begin position="1"/>
        <end position="224"/>
    </location>
</feature>
<feature type="compositionally biased region" description="Basic and acidic residues" evidence="1">
    <location>
        <begin position="121"/>
        <end position="149"/>
    </location>
</feature>
<reference evidence="2 3" key="1">
    <citation type="journal article" date="2012" name="Nat. Genet.">
        <title>Plasmodium cynomolgi genome sequences provide insight into Plasmodium vivax and the monkey malaria clade.</title>
        <authorList>
            <person name="Tachibana S."/>
            <person name="Sullivan S.A."/>
            <person name="Kawai S."/>
            <person name="Nakamura S."/>
            <person name="Kim H.R."/>
            <person name="Goto N."/>
            <person name="Arisue N."/>
            <person name="Palacpac N.M.Q."/>
            <person name="Honma H."/>
            <person name="Yagi M."/>
            <person name="Tougan T."/>
            <person name="Katakai Y."/>
            <person name="Kaneko O."/>
            <person name="Mita T."/>
            <person name="Kita K."/>
            <person name="Yasutomi Y."/>
            <person name="Sutton P.L."/>
            <person name="Shakhbatyan R."/>
            <person name="Horii T."/>
            <person name="Yasunaga T."/>
            <person name="Barnwell J.W."/>
            <person name="Escalante A.A."/>
            <person name="Carlton J.M."/>
            <person name="Tanabe K."/>
        </authorList>
    </citation>
    <scope>NUCLEOTIDE SEQUENCE [LARGE SCALE GENOMIC DNA]</scope>
    <source>
        <strain evidence="2 3">B</strain>
    </source>
</reference>
<dbReference type="eggNOG" id="ENOG502QR63">
    <property type="taxonomic scope" value="Eukaryota"/>
</dbReference>
<feature type="compositionally biased region" description="Basic and acidic residues" evidence="1">
    <location>
        <begin position="1"/>
        <end position="32"/>
    </location>
</feature>
<accession>K6USD0</accession>
<organism evidence="2 3">
    <name type="scientific">Plasmodium cynomolgi (strain B)</name>
    <dbReference type="NCBI Taxonomy" id="1120755"/>
    <lineage>
        <taxon>Eukaryota</taxon>
        <taxon>Sar</taxon>
        <taxon>Alveolata</taxon>
        <taxon>Apicomplexa</taxon>
        <taxon>Aconoidasida</taxon>
        <taxon>Haemosporida</taxon>
        <taxon>Plasmodiidae</taxon>
        <taxon>Plasmodium</taxon>
        <taxon>Plasmodium (Plasmodium)</taxon>
    </lineage>
</organism>
<dbReference type="RefSeq" id="XP_004220991.1">
    <property type="nucleotide sequence ID" value="XM_004220943.1"/>
</dbReference>
<protein>
    <submittedName>
        <fullName evidence="2">Uncharacterized protein</fullName>
    </submittedName>
</protein>
<feature type="non-terminal residue" evidence="2">
    <location>
        <position position="470"/>
    </location>
</feature>
<dbReference type="VEuPathDB" id="PlasmoDB:PCYB_032710"/>
<sequence>MVHAGRDSDKPEKHKEEINAVKRTDTKNEDNKAGGNVPNKNCSSAGHISFKGEHDDFSGLTKASKSSSMDVGLGSAASDEPSNSSKMRKENVHPTRSNDFDSNGRSPPLSKKSSKAFSVDNSEKEAFNDMKKKTKVESEGAKGLVERQKSVGSNGGEEGLHAKAGHRRDERGEGGHGEGGHGEGAHGKDAHGEGAHGKDAHGEEVTNQDKKGKSPKKIKNVNEYLLERRSSQKITVFVGEKMQKAKADFKYGEDAHTNVSCRTDGDDMNGGAHVEANQDAEANREHNRVIEKKQKKTVFTAQLCKRSNADARACEELVKEKPKKTVFEAQLCKRSSADARACEELSKRQEKTIFESQLCERSNADARAGEELAKKNPEQTIFEAQLCERSNADARAGEELAKKQEKTVFESQACLTSKADARACDRLEDKLGGESVVYEAQMCVNSAADFKSSDKIKEVMKRNMADECHT</sequence>
<feature type="compositionally biased region" description="Basic and acidic residues" evidence="1">
    <location>
        <begin position="87"/>
        <end position="99"/>
    </location>
</feature>
<dbReference type="OMA" id="NMADECH"/>
<feature type="compositionally biased region" description="Basic and acidic residues" evidence="1">
    <location>
        <begin position="167"/>
        <end position="212"/>
    </location>
</feature>
<dbReference type="PhylomeDB" id="K6USD0"/>
<keyword evidence="3" id="KW-1185">Reference proteome</keyword>
<evidence type="ECO:0000256" key="1">
    <source>
        <dbReference type="SAM" id="MobiDB-lite"/>
    </source>
</evidence>